<feature type="binding site" evidence="11">
    <location>
        <position position="176"/>
    </location>
    <ligand>
        <name>Mg(2+)</name>
        <dbReference type="ChEBI" id="CHEBI:18420"/>
    </ligand>
</feature>
<dbReference type="GO" id="GO:0019288">
    <property type="term" value="P:isopentenyl diphosphate biosynthetic process, methylerythritol 4-phosphate pathway"/>
    <property type="evidence" value="ECO:0007669"/>
    <property type="project" value="TreeGrafter"/>
</dbReference>
<dbReference type="RefSeq" id="WP_038089547.1">
    <property type="nucleotide sequence ID" value="NZ_JQSG02000002.1"/>
</dbReference>
<dbReference type="PROSITE" id="PS00802">
    <property type="entry name" value="TRANSKETOLASE_2"/>
    <property type="match status" value="1"/>
</dbReference>
<dbReference type="FunFam" id="3.40.50.920:FF:000002">
    <property type="entry name" value="1-deoxy-D-xylulose-5-phosphate synthase"/>
    <property type="match status" value="1"/>
</dbReference>
<evidence type="ECO:0000256" key="5">
    <source>
        <dbReference type="ARBA" id="ARBA00022723"/>
    </source>
</evidence>
<dbReference type="GO" id="GO:0016114">
    <property type="term" value="P:terpenoid biosynthetic process"/>
    <property type="evidence" value="ECO:0007669"/>
    <property type="project" value="UniProtKB-UniRule"/>
</dbReference>
<proteinExistence type="inferred from homology"/>
<dbReference type="SMART" id="SM00861">
    <property type="entry name" value="Transket_pyr"/>
    <property type="match status" value="1"/>
</dbReference>
<comment type="function">
    <text evidence="10 11">Catalyzes the acyloin condensation reaction between C atoms 2 and 3 of pyruvate and glyceraldehyde 3-phosphate to yield 1-deoxy-D-xylulose-5-phosphate (DXP).</text>
</comment>
<evidence type="ECO:0000256" key="11">
    <source>
        <dbReference type="HAMAP-Rule" id="MF_00315"/>
    </source>
</evidence>
<comment type="pathway">
    <text evidence="1 11">Metabolic intermediate biosynthesis; 1-deoxy-D-xylulose 5-phosphate biosynthesis; 1-deoxy-D-xylulose 5-phosphate from D-glyceraldehyde 3-phosphate and pyruvate: step 1/1.</text>
</comment>
<dbReference type="InterPro" id="IPR033248">
    <property type="entry name" value="Transketolase_C"/>
</dbReference>
<dbReference type="GO" id="GO:0005829">
    <property type="term" value="C:cytosol"/>
    <property type="evidence" value="ECO:0007669"/>
    <property type="project" value="TreeGrafter"/>
</dbReference>
<dbReference type="Proteomes" id="UP000029273">
    <property type="component" value="Unassembled WGS sequence"/>
</dbReference>
<evidence type="ECO:0000256" key="6">
    <source>
        <dbReference type="ARBA" id="ARBA00022842"/>
    </source>
</evidence>
<dbReference type="InterPro" id="IPR005477">
    <property type="entry name" value="Dxylulose-5-P_synthase"/>
</dbReference>
<evidence type="ECO:0000256" key="10">
    <source>
        <dbReference type="ARBA" id="ARBA00055605"/>
    </source>
</evidence>
<dbReference type="SUPFAM" id="SSF52922">
    <property type="entry name" value="TK C-terminal domain-like"/>
    <property type="match status" value="1"/>
</dbReference>
<dbReference type="EMBL" id="JQSG02000002">
    <property type="protein sequence ID" value="OBS09916.1"/>
    <property type="molecule type" value="Genomic_DNA"/>
</dbReference>
<dbReference type="InterPro" id="IPR005475">
    <property type="entry name" value="Transketolase-like_Pyr-bd"/>
</dbReference>
<evidence type="ECO:0000259" key="12">
    <source>
        <dbReference type="SMART" id="SM00861"/>
    </source>
</evidence>
<feature type="binding site" evidence="11">
    <location>
        <position position="176"/>
    </location>
    <ligand>
        <name>thiamine diphosphate</name>
        <dbReference type="ChEBI" id="CHEBI:58937"/>
    </ligand>
</feature>
<dbReference type="InterPro" id="IPR049557">
    <property type="entry name" value="Transketolase_CS"/>
</dbReference>
<dbReference type="InterPro" id="IPR029061">
    <property type="entry name" value="THDP-binding"/>
</dbReference>
<evidence type="ECO:0000313" key="14">
    <source>
        <dbReference type="Proteomes" id="UP000029273"/>
    </source>
</evidence>
<keyword evidence="8 11" id="KW-0786">Thiamine pyrophosphate</keyword>
<dbReference type="GO" id="GO:0009228">
    <property type="term" value="P:thiamine biosynthetic process"/>
    <property type="evidence" value="ECO:0007669"/>
    <property type="project" value="UniProtKB-UniRule"/>
</dbReference>
<dbReference type="Gene3D" id="3.40.50.920">
    <property type="match status" value="1"/>
</dbReference>
<evidence type="ECO:0000256" key="4">
    <source>
        <dbReference type="ARBA" id="ARBA00022679"/>
    </source>
</evidence>
<evidence type="ECO:0000256" key="8">
    <source>
        <dbReference type="ARBA" id="ARBA00023052"/>
    </source>
</evidence>
<feature type="domain" description="Transketolase-like pyrimidine-binding" evidence="12">
    <location>
        <begin position="315"/>
        <end position="479"/>
    </location>
</feature>
<dbReference type="NCBIfam" id="NF003933">
    <property type="entry name" value="PRK05444.2-2"/>
    <property type="match status" value="1"/>
</dbReference>
<sequence>MPHTLLDRIASPADLRALDPGQLDRLAAELRDFLLHSISSTGGHLAANLGTVELTIALHRVFNTPDDRLVWDVGHQAYAHKILTGRREAMPSLRRRGGLAGFPRRSESAYDTFGTGHSSTSISAALGMALAAQRQQSERKAVAIIGDGALTAGMAYEALNHAGGLGADILVVLNDNEMSISPNVGAMSNYLTRLLSSPLYSTLRQGGKEILKHLPPVWEMAQRTREHLRGMIMPGTLFEEMGFRYFGPVDGHDLGAMVKTLENLRQIRGPRLLHVVTRKGQGYRPAEEDPVSYHGVGRFNPDEGLRKPVAAKTTPSYTQVFGQWLCDMAAQDERLVAITPAMREGSGLVAFSERYPERYYDVAIAEQHALTLAAGMACDGLKPVVAIYSTFLQRGYDQFIHDIALQNLPVLFAIDRAGFVGPDGPTHAGSFDLSYLRCIPNLLIMAPSDENECRQMLYTGFCHDGPAAVRYPRGQGPGAVIEPTLTALPVGRGEIVREGRDVALLCFGSPLTAAREAAERLDAGVVNMRFVKPLDTRLLDDLAQRYSLLVTVEDNAIAGGAGSAVNEYLATQDLRVPCLNLGHQDRFLEHASREELLVESGLDATGIEAQVKTRLGRMRPGKVARHGVIR</sequence>
<name>A0A1A6C5R6_9GAMM</name>
<dbReference type="GO" id="GO:0030976">
    <property type="term" value="F:thiamine pyrophosphate binding"/>
    <property type="evidence" value="ECO:0007669"/>
    <property type="project" value="UniProtKB-UniRule"/>
</dbReference>
<dbReference type="PANTHER" id="PTHR43322:SF5">
    <property type="entry name" value="1-DEOXY-D-XYLULOSE-5-PHOSPHATE SYNTHASE, CHLOROPLASTIC"/>
    <property type="match status" value="1"/>
</dbReference>
<dbReference type="Gene3D" id="3.40.50.970">
    <property type="match status" value="2"/>
</dbReference>
<evidence type="ECO:0000256" key="3">
    <source>
        <dbReference type="ARBA" id="ARBA00011738"/>
    </source>
</evidence>
<dbReference type="Pfam" id="PF02780">
    <property type="entry name" value="Transketolase_C"/>
    <property type="match status" value="1"/>
</dbReference>
<dbReference type="InterPro" id="IPR009014">
    <property type="entry name" value="Transketo_C/PFOR_II"/>
</dbReference>
<feature type="binding site" evidence="11">
    <location>
        <position position="283"/>
    </location>
    <ligand>
        <name>thiamine diphosphate</name>
        <dbReference type="ChEBI" id="CHEBI:58937"/>
    </ligand>
</feature>
<dbReference type="EC" id="2.2.1.7" evidence="11"/>
<keyword evidence="5 11" id="KW-0479">Metal-binding</keyword>
<dbReference type="Pfam" id="PF13292">
    <property type="entry name" value="DXP_synthase_N"/>
    <property type="match status" value="1"/>
</dbReference>
<dbReference type="GO" id="GO:0000287">
    <property type="term" value="F:magnesium ion binding"/>
    <property type="evidence" value="ECO:0007669"/>
    <property type="project" value="UniProtKB-UniRule"/>
</dbReference>
<keyword evidence="7 11" id="KW-0784">Thiamine biosynthesis</keyword>
<dbReference type="CDD" id="cd07033">
    <property type="entry name" value="TPP_PYR_DXS_TK_like"/>
    <property type="match status" value="1"/>
</dbReference>
<organism evidence="13 14">
    <name type="scientific">Acidihalobacter prosperus</name>
    <dbReference type="NCBI Taxonomy" id="160660"/>
    <lineage>
        <taxon>Bacteria</taxon>
        <taxon>Pseudomonadati</taxon>
        <taxon>Pseudomonadota</taxon>
        <taxon>Gammaproteobacteria</taxon>
        <taxon>Chromatiales</taxon>
        <taxon>Ectothiorhodospiraceae</taxon>
        <taxon>Acidihalobacter</taxon>
    </lineage>
</organism>
<feature type="binding site" evidence="11">
    <location>
        <position position="147"/>
    </location>
    <ligand>
        <name>Mg(2+)</name>
        <dbReference type="ChEBI" id="CHEBI:18420"/>
    </ligand>
</feature>
<dbReference type="OrthoDB" id="9803371at2"/>
<dbReference type="FunFam" id="3.40.50.970:FF:000005">
    <property type="entry name" value="1-deoxy-D-xylulose-5-phosphate synthase"/>
    <property type="match status" value="1"/>
</dbReference>
<feature type="binding site" evidence="11">
    <location>
        <begin position="116"/>
        <end position="118"/>
    </location>
    <ligand>
        <name>thiamine diphosphate</name>
        <dbReference type="ChEBI" id="CHEBI:58937"/>
    </ligand>
</feature>
<comment type="caution">
    <text evidence="13">The sequence shown here is derived from an EMBL/GenBank/DDBJ whole genome shotgun (WGS) entry which is preliminary data.</text>
</comment>
<evidence type="ECO:0000256" key="7">
    <source>
        <dbReference type="ARBA" id="ARBA00022977"/>
    </source>
</evidence>
<feature type="binding site" evidence="11">
    <location>
        <begin position="148"/>
        <end position="149"/>
    </location>
    <ligand>
        <name>thiamine diphosphate</name>
        <dbReference type="ChEBI" id="CHEBI:58937"/>
    </ligand>
</feature>
<feature type="binding site" evidence="11">
    <location>
        <position position="366"/>
    </location>
    <ligand>
        <name>thiamine diphosphate</name>
        <dbReference type="ChEBI" id="CHEBI:58937"/>
    </ligand>
</feature>
<dbReference type="NCBIfam" id="TIGR00204">
    <property type="entry name" value="dxs"/>
    <property type="match status" value="1"/>
</dbReference>
<keyword evidence="4 11" id="KW-0808">Transferase</keyword>
<dbReference type="InterPro" id="IPR020826">
    <property type="entry name" value="Transketolase_BS"/>
</dbReference>
<evidence type="ECO:0000256" key="2">
    <source>
        <dbReference type="ARBA" id="ARBA00011081"/>
    </source>
</evidence>
<keyword evidence="14" id="KW-1185">Reference proteome</keyword>
<dbReference type="AlphaFoldDB" id="A0A1A6C5R6"/>
<reference evidence="13 14" key="1">
    <citation type="journal article" date="2014" name="Genome Announc.">
        <title>Draft Genome Sequence of the Iron-Oxidizing, Acidophilic, and Halotolerant 'Thiobacillus prosperus' Type Strain DSM 5130.</title>
        <authorList>
            <person name="Ossandon F.J."/>
            <person name="Cardenas J.P."/>
            <person name="Corbett M."/>
            <person name="Quatrini R."/>
            <person name="Holmes D.S."/>
            <person name="Watkin E."/>
        </authorList>
    </citation>
    <scope>NUCLEOTIDE SEQUENCE [LARGE SCALE GENOMIC DNA]</scope>
    <source>
        <strain evidence="13 14">DSM 5130</strain>
    </source>
</reference>
<evidence type="ECO:0000313" key="13">
    <source>
        <dbReference type="EMBL" id="OBS09916.1"/>
    </source>
</evidence>
<dbReference type="Pfam" id="PF02779">
    <property type="entry name" value="Transket_pyr"/>
    <property type="match status" value="1"/>
</dbReference>
<feature type="binding site" evidence="11">
    <location>
        <position position="75"/>
    </location>
    <ligand>
        <name>thiamine diphosphate</name>
        <dbReference type="ChEBI" id="CHEBI:58937"/>
    </ligand>
</feature>
<dbReference type="SUPFAM" id="SSF52518">
    <property type="entry name" value="Thiamin diphosphate-binding fold (THDP-binding)"/>
    <property type="match status" value="2"/>
</dbReference>
<evidence type="ECO:0000256" key="9">
    <source>
        <dbReference type="ARBA" id="ARBA00023229"/>
    </source>
</evidence>
<comment type="cofactor">
    <cofactor evidence="11">
        <name>thiamine diphosphate</name>
        <dbReference type="ChEBI" id="CHEBI:58937"/>
    </cofactor>
    <text evidence="11">Binds 1 thiamine pyrophosphate per subunit.</text>
</comment>
<gene>
    <name evidence="11" type="primary">dxs</name>
    <name evidence="13" type="ORF">Thpro_020966</name>
</gene>
<protein>
    <recommendedName>
        <fullName evidence="11">1-deoxy-D-xylulose-5-phosphate synthase</fullName>
        <ecNumber evidence="11">2.2.1.7</ecNumber>
    </recommendedName>
    <alternativeName>
        <fullName evidence="11">1-deoxyxylulose-5-phosphate synthase</fullName>
        <shortName evidence="11">DXP synthase</shortName>
        <shortName evidence="11">DXPS</shortName>
    </alternativeName>
</protein>
<dbReference type="HAMAP" id="MF_00315">
    <property type="entry name" value="DXP_synth"/>
    <property type="match status" value="1"/>
</dbReference>
<dbReference type="GO" id="GO:0008661">
    <property type="term" value="F:1-deoxy-D-xylulose-5-phosphate synthase activity"/>
    <property type="evidence" value="ECO:0007669"/>
    <property type="project" value="UniProtKB-UniRule"/>
</dbReference>
<dbReference type="PANTHER" id="PTHR43322">
    <property type="entry name" value="1-D-DEOXYXYLULOSE 5-PHOSPHATE SYNTHASE-RELATED"/>
    <property type="match status" value="1"/>
</dbReference>
<dbReference type="CDD" id="cd02007">
    <property type="entry name" value="TPP_DXS"/>
    <property type="match status" value="1"/>
</dbReference>
<comment type="cofactor">
    <cofactor evidence="11">
        <name>Mg(2+)</name>
        <dbReference type="ChEBI" id="CHEBI:18420"/>
    </cofactor>
    <text evidence="11">Binds 1 Mg(2+) ion per subunit.</text>
</comment>
<keyword evidence="6 11" id="KW-0460">Magnesium</keyword>
<accession>A0A1A6C5R6</accession>
<evidence type="ECO:0000256" key="1">
    <source>
        <dbReference type="ARBA" id="ARBA00004980"/>
    </source>
</evidence>
<comment type="similarity">
    <text evidence="2 11">Belongs to the transketolase family. DXPS subfamily.</text>
</comment>
<dbReference type="STRING" id="160660.BJI67_10955"/>
<keyword evidence="9 11" id="KW-0414">Isoprene biosynthesis</keyword>
<comment type="catalytic activity">
    <reaction evidence="11">
        <text>D-glyceraldehyde 3-phosphate + pyruvate + H(+) = 1-deoxy-D-xylulose 5-phosphate + CO2</text>
        <dbReference type="Rhea" id="RHEA:12605"/>
        <dbReference type="ChEBI" id="CHEBI:15361"/>
        <dbReference type="ChEBI" id="CHEBI:15378"/>
        <dbReference type="ChEBI" id="CHEBI:16526"/>
        <dbReference type="ChEBI" id="CHEBI:57792"/>
        <dbReference type="ChEBI" id="CHEBI:59776"/>
        <dbReference type="EC" id="2.2.1.7"/>
    </reaction>
</comment>
<dbReference type="UniPathway" id="UPA00064">
    <property type="reaction ID" value="UER00091"/>
</dbReference>
<comment type="subunit">
    <text evidence="3 11">Homodimer.</text>
</comment>
<dbReference type="PROSITE" id="PS00801">
    <property type="entry name" value="TRANSKETOLASE_1"/>
    <property type="match status" value="1"/>
</dbReference>